<reference evidence="8" key="1">
    <citation type="submission" date="2015-06" db="UniProtKB">
        <authorList>
            <consortium name="EnsemblPlants"/>
        </authorList>
    </citation>
    <scope>IDENTIFICATION</scope>
</reference>
<dbReference type="Pfam" id="PF02902">
    <property type="entry name" value="Peptidase_C48"/>
    <property type="match status" value="1"/>
</dbReference>
<accession>M8BFS9</accession>
<dbReference type="PROSITE" id="PS50600">
    <property type="entry name" value="ULP_PROTEASE"/>
    <property type="match status" value="1"/>
</dbReference>
<protein>
    <recommendedName>
        <fullName evidence="7">Ubiquitin-like protease family profile domain-containing protein</fullName>
    </recommendedName>
</protein>
<name>M8BFS9_AEGTA</name>
<evidence type="ECO:0000259" key="7">
    <source>
        <dbReference type="PROSITE" id="PS50600"/>
    </source>
</evidence>
<dbReference type="InterPro" id="IPR038765">
    <property type="entry name" value="Papain-like_cys_pep_sf"/>
</dbReference>
<keyword evidence="3" id="KW-0378">Hydrolase</keyword>
<feature type="compositionally biased region" description="Low complexity" evidence="6">
    <location>
        <begin position="171"/>
        <end position="184"/>
    </location>
</feature>
<dbReference type="AlphaFoldDB" id="M8BFS9"/>
<feature type="region of interest" description="Disordered" evidence="6">
    <location>
        <begin position="1"/>
        <end position="24"/>
    </location>
</feature>
<dbReference type="InterPro" id="IPR003653">
    <property type="entry name" value="Peptidase_C48_C"/>
</dbReference>
<feature type="compositionally biased region" description="Low complexity" evidence="6">
    <location>
        <begin position="554"/>
        <end position="568"/>
    </location>
</feature>
<evidence type="ECO:0000313" key="8">
    <source>
        <dbReference type="EnsemblPlants" id="EMT05603"/>
    </source>
</evidence>
<keyword evidence="2" id="KW-0645">Protease</keyword>
<evidence type="ECO:0000256" key="2">
    <source>
        <dbReference type="ARBA" id="ARBA00022670"/>
    </source>
</evidence>
<keyword evidence="4" id="KW-0788">Thiol protease</keyword>
<sequence>MTEGASKMETTIKSPANGEKHVSEMTDKGNLPLLQVVTEICARQPEANNRKDPGSKKKLYVWMKVEMVVASLNARCAEQEKKIGRQLMEFQHRFDAKFLTLSEELIDIKSKSGSNPRLSLLEDEIKDLRRELKELKNKSKVSRQSESQKAGVEGQVNVCSDPFMATPKFDASTPRTSTPTPSARHVLPNKDDPRITPMKPLFDNDYVLTAEDKEATIFIRGTHGPVEEQVNVCSDPFMVTPKFDASTPRTSTPTPSARHVLPNKDDPRITPMKPLFDNDYVLTAEDKEAAIFIRGTHGPVEVIQIGDIPLRAEQLKPIYDKKYIYGDVIMAYAHISRVETDTASVISPNETRKLLQTKGVIPKGHGSSWVQHIANKFVGRRKVHILLNVNDNHWMTIVFNFDKEEIQILNSLKNQFDESKETALVEAIQTCMDEAVKDGLVTPAKPIKFTDWEVVRYDDIPQQNDGHSCAFFTLKYMLTWNGEVFTDKVEQSQIDIFSWKIVSSLLRSDCNSLRMETYKYPITAETYEAHVASQPMGSEDDIQEIVGPVECKMSNTSSSPKDPDTSSSLKKRRGRGRPRKLVDEVQAKKTKTMEELGMKFDSKTHC</sequence>
<feature type="coiled-coil region" evidence="5">
    <location>
        <begin position="118"/>
        <end position="145"/>
    </location>
</feature>
<dbReference type="GO" id="GO:0005634">
    <property type="term" value="C:nucleus"/>
    <property type="evidence" value="ECO:0007669"/>
    <property type="project" value="TreeGrafter"/>
</dbReference>
<evidence type="ECO:0000256" key="4">
    <source>
        <dbReference type="ARBA" id="ARBA00022807"/>
    </source>
</evidence>
<feature type="domain" description="Ubiquitin-like protease family profile" evidence="7">
    <location>
        <begin position="308"/>
        <end position="480"/>
    </location>
</feature>
<dbReference type="Gene3D" id="3.40.395.10">
    <property type="entry name" value="Adenoviral Proteinase, Chain A"/>
    <property type="match status" value="1"/>
</dbReference>
<dbReference type="PANTHER" id="PTHR12606">
    <property type="entry name" value="SENTRIN/SUMO-SPECIFIC PROTEASE"/>
    <property type="match status" value="1"/>
</dbReference>
<feature type="compositionally biased region" description="Basic and acidic residues" evidence="6">
    <location>
        <begin position="580"/>
        <end position="606"/>
    </location>
</feature>
<evidence type="ECO:0000256" key="6">
    <source>
        <dbReference type="SAM" id="MobiDB-lite"/>
    </source>
</evidence>
<dbReference type="GO" id="GO:0016926">
    <property type="term" value="P:protein desumoylation"/>
    <property type="evidence" value="ECO:0007669"/>
    <property type="project" value="TreeGrafter"/>
</dbReference>
<feature type="region of interest" description="Disordered" evidence="6">
    <location>
        <begin position="552"/>
        <end position="606"/>
    </location>
</feature>
<feature type="compositionally biased region" description="Basic residues" evidence="6">
    <location>
        <begin position="569"/>
        <end position="579"/>
    </location>
</feature>
<evidence type="ECO:0000256" key="5">
    <source>
        <dbReference type="SAM" id="Coils"/>
    </source>
</evidence>
<dbReference type="GO" id="GO:0006508">
    <property type="term" value="P:proteolysis"/>
    <property type="evidence" value="ECO:0007669"/>
    <property type="project" value="UniProtKB-KW"/>
</dbReference>
<keyword evidence="5" id="KW-0175">Coiled coil</keyword>
<dbReference type="SUPFAM" id="SSF54001">
    <property type="entry name" value="Cysteine proteinases"/>
    <property type="match status" value="1"/>
</dbReference>
<dbReference type="PANTHER" id="PTHR12606:SF122">
    <property type="entry name" value="UBIQUITIN-LIKE PROTEASE FAMILY PROFILE DOMAIN-CONTAINING PROTEIN"/>
    <property type="match status" value="1"/>
</dbReference>
<dbReference type="EnsemblPlants" id="EMT05603">
    <property type="protein sequence ID" value="EMT05603"/>
    <property type="gene ID" value="F775_01685"/>
</dbReference>
<evidence type="ECO:0000256" key="3">
    <source>
        <dbReference type="ARBA" id="ARBA00022801"/>
    </source>
</evidence>
<dbReference type="GO" id="GO:0016929">
    <property type="term" value="F:deSUMOylase activity"/>
    <property type="evidence" value="ECO:0007669"/>
    <property type="project" value="TreeGrafter"/>
</dbReference>
<evidence type="ECO:0000256" key="1">
    <source>
        <dbReference type="ARBA" id="ARBA00005234"/>
    </source>
</evidence>
<proteinExistence type="inferred from homology"/>
<comment type="similarity">
    <text evidence="1">Belongs to the peptidase C48 family.</text>
</comment>
<feature type="region of interest" description="Disordered" evidence="6">
    <location>
        <begin position="168"/>
        <end position="198"/>
    </location>
</feature>
<organism evidence="8">
    <name type="scientific">Aegilops tauschii</name>
    <name type="common">Tausch's goatgrass</name>
    <name type="synonym">Aegilops squarrosa</name>
    <dbReference type="NCBI Taxonomy" id="37682"/>
    <lineage>
        <taxon>Eukaryota</taxon>
        <taxon>Viridiplantae</taxon>
        <taxon>Streptophyta</taxon>
        <taxon>Embryophyta</taxon>
        <taxon>Tracheophyta</taxon>
        <taxon>Spermatophyta</taxon>
        <taxon>Magnoliopsida</taxon>
        <taxon>Liliopsida</taxon>
        <taxon>Poales</taxon>
        <taxon>Poaceae</taxon>
        <taxon>BOP clade</taxon>
        <taxon>Pooideae</taxon>
        <taxon>Triticodae</taxon>
        <taxon>Triticeae</taxon>
        <taxon>Triticinae</taxon>
        <taxon>Aegilops</taxon>
    </lineage>
</organism>